<evidence type="ECO:0000256" key="3">
    <source>
        <dbReference type="ARBA" id="ARBA00022801"/>
    </source>
</evidence>
<dbReference type="FunFam" id="2.40.10.10:FF:000120">
    <property type="entry name" value="Putative serine protease"/>
    <property type="match status" value="1"/>
</dbReference>
<organism evidence="8 9">
    <name type="scientific">Notiomystis cincta</name>
    <dbReference type="NCBI Taxonomy" id="366454"/>
    <lineage>
        <taxon>Eukaryota</taxon>
        <taxon>Metazoa</taxon>
        <taxon>Chordata</taxon>
        <taxon>Craniata</taxon>
        <taxon>Vertebrata</taxon>
        <taxon>Euteleostomi</taxon>
        <taxon>Archelosauria</taxon>
        <taxon>Archosauria</taxon>
        <taxon>Dinosauria</taxon>
        <taxon>Saurischia</taxon>
        <taxon>Theropoda</taxon>
        <taxon>Coelurosauria</taxon>
        <taxon>Aves</taxon>
        <taxon>Neognathae</taxon>
        <taxon>Neoaves</taxon>
        <taxon>Telluraves</taxon>
        <taxon>Australaves</taxon>
        <taxon>Passeriformes</taxon>
        <taxon>Notiomystidae</taxon>
        <taxon>Notiomystis</taxon>
    </lineage>
</organism>
<evidence type="ECO:0000256" key="4">
    <source>
        <dbReference type="ARBA" id="ARBA00022825"/>
    </source>
</evidence>
<gene>
    <name evidence="8" type="primary">Gzma_0</name>
    <name evidence="8" type="ORF">NOTCIN_R06280</name>
</gene>
<dbReference type="Proteomes" id="UP000579558">
    <property type="component" value="Unassembled WGS sequence"/>
</dbReference>
<feature type="non-terminal residue" evidence="8">
    <location>
        <position position="1"/>
    </location>
</feature>
<dbReference type="SUPFAM" id="SSF50494">
    <property type="entry name" value="Trypsin-like serine proteases"/>
    <property type="match status" value="1"/>
</dbReference>
<evidence type="ECO:0000256" key="1">
    <source>
        <dbReference type="ARBA" id="ARBA00022670"/>
    </source>
</evidence>
<protein>
    <submittedName>
        <fullName evidence="8">GRAA protein</fullName>
    </submittedName>
</protein>
<dbReference type="PROSITE" id="PS50240">
    <property type="entry name" value="TRYPSIN_DOM"/>
    <property type="match status" value="1"/>
</dbReference>
<feature type="non-terminal residue" evidence="8">
    <location>
        <position position="239"/>
    </location>
</feature>
<reference evidence="8 9" key="1">
    <citation type="submission" date="2019-09" db="EMBL/GenBank/DDBJ databases">
        <title>Bird 10,000 Genomes (B10K) Project - Family phase.</title>
        <authorList>
            <person name="Zhang G."/>
        </authorList>
    </citation>
    <scope>NUCLEOTIDE SEQUENCE [LARGE SCALE GENOMIC DNA]</scope>
    <source>
        <strain evidence="8">B10K-DU-029-75</strain>
    </source>
</reference>
<dbReference type="AlphaFoldDB" id="A0A7K6VNR8"/>
<dbReference type="InterPro" id="IPR001254">
    <property type="entry name" value="Trypsin_dom"/>
</dbReference>
<dbReference type="Pfam" id="PF00089">
    <property type="entry name" value="Trypsin"/>
    <property type="match status" value="1"/>
</dbReference>
<evidence type="ECO:0000313" key="9">
    <source>
        <dbReference type="Proteomes" id="UP000579558"/>
    </source>
</evidence>
<evidence type="ECO:0000313" key="8">
    <source>
        <dbReference type="EMBL" id="NWX35725.1"/>
    </source>
</evidence>
<dbReference type="GO" id="GO:0005615">
    <property type="term" value="C:extracellular space"/>
    <property type="evidence" value="ECO:0007669"/>
    <property type="project" value="TreeGrafter"/>
</dbReference>
<dbReference type="InterPro" id="IPR001314">
    <property type="entry name" value="Peptidase_S1A"/>
</dbReference>
<dbReference type="CDD" id="cd00190">
    <property type="entry name" value="Tryp_SPc"/>
    <property type="match status" value="1"/>
</dbReference>
<evidence type="ECO:0000259" key="7">
    <source>
        <dbReference type="PROSITE" id="PS50240"/>
    </source>
</evidence>
<dbReference type="GO" id="GO:0006508">
    <property type="term" value="P:proteolysis"/>
    <property type="evidence" value="ECO:0007669"/>
    <property type="project" value="UniProtKB-KW"/>
</dbReference>
<keyword evidence="1 6" id="KW-0645">Protease</keyword>
<name>A0A7K6VNR8_9PASS</name>
<keyword evidence="3 6" id="KW-0378">Hydrolase</keyword>
<dbReference type="GO" id="GO:0004252">
    <property type="term" value="F:serine-type endopeptidase activity"/>
    <property type="evidence" value="ECO:0007669"/>
    <property type="project" value="InterPro"/>
</dbReference>
<evidence type="ECO:0000256" key="5">
    <source>
        <dbReference type="ARBA" id="ARBA00023157"/>
    </source>
</evidence>
<dbReference type="PROSITE" id="PS00134">
    <property type="entry name" value="TRYPSIN_HIS"/>
    <property type="match status" value="1"/>
</dbReference>
<sequence>GCTDIIGGHKVRPHSWPYMAAIQNKSLSVFCGGTLVEKQWVLTAAHCVIDELQDRVVLGAHQPSIAEKEQQIFKIVETFPHCQYDPPRYDNDIMLLKLNSTAKLNKYVQLLPLPDSFEDVEPVTVCQVAGWGDISPGKPSKYLRKTTLEIVDRKSCNKHYANNPKINNNMLCATGKSKSRLSDACKGDSGGPLICAGQYRGIVSFGEKCENPGAVGVYTRLTEEYINWIRRTISSNRDP</sequence>
<evidence type="ECO:0000256" key="2">
    <source>
        <dbReference type="ARBA" id="ARBA00022729"/>
    </source>
</evidence>
<dbReference type="PANTHER" id="PTHR24264">
    <property type="entry name" value="TRYPSIN-RELATED"/>
    <property type="match status" value="1"/>
</dbReference>
<dbReference type="Gene3D" id="2.40.10.10">
    <property type="entry name" value="Trypsin-like serine proteases"/>
    <property type="match status" value="2"/>
</dbReference>
<evidence type="ECO:0000256" key="6">
    <source>
        <dbReference type="RuleBase" id="RU363034"/>
    </source>
</evidence>
<keyword evidence="9" id="KW-1185">Reference proteome</keyword>
<dbReference type="InterPro" id="IPR050127">
    <property type="entry name" value="Serine_Proteases_S1"/>
</dbReference>
<proteinExistence type="predicted"/>
<dbReference type="PROSITE" id="PS00135">
    <property type="entry name" value="TRYPSIN_SER"/>
    <property type="match status" value="1"/>
</dbReference>
<accession>A0A7K6VNR8</accession>
<dbReference type="PRINTS" id="PR00722">
    <property type="entry name" value="CHYMOTRYPSIN"/>
</dbReference>
<dbReference type="InterPro" id="IPR043504">
    <property type="entry name" value="Peptidase_S1_PA_chymotrypsin"/>
</dbReference>
<dbReference type="InterPro" id="IPR009003">
    <property type="entry name" value="Peptidase_S1_PA"/>
</dbReference>
<dbReference type="OrthoDB" id="6755574at2759"/>
<dbReference type="EMBL" id="VZRX01019440">
    <property type="protein sequence ID" value="NWX35725.1"/>
    <property type="molecule type" value="Genomic_DNA"/>
</dbReference>
<keyword evidence="2" id="KW-0732">Signal</keyword>
<dbReference type="InterPro" id="IPR018114">
    <property type="entry name" value="TRYPSIN_HIS"/>
</dbReference>
<feature type="domain" description="Peptidase S1" evidence="7">
    <location>
        <begin position="5"/>
        <end position="234"/>
    </location>
</feature>
<dbReference type="InterPro" id="IPR033116">
    <property type="entry name" value="TRYPSIN_SER"/>
</dbReference>
<dbReference type="PANTHER" id="PTHR24264:SF20">
    <property type="entry name" value="TRYPSIN-LIKE"/>
    <property type="match status" value="1"/>
</dbReference>
<keyword evidence="5" id="KW-1015">Disulfide bond</keyword>
<dbReference type="SMART" id="SM00020">
    <property type="entry name" value="Tryp_SPc"/>
    <property type="match status" value="1"/>
</dbReference>
<comment type="caution">
    <text evidence="8">The sequence shown here is derived from an EMBL/GenBank/DDBJ whole genome shotgun (WGS) entry which is preliminary data.</text>
</comment>
<keyword evidence="4 6" id="KW-0720">Serine protease</keyword>